<dbReference type="GO" id="GO:0016251">
    <property type="term" value="F:RNA polymerase II general transcription initiation factor activity"/>
    <property type="evidence" value="ECO:0007669"/>
    <property type="project" value="TreeGrafter"/>
</dbReference>
<evidence type="ECO:0000259" key="7">
    <source>
        <dbReference type="Pfam" id="PF04719"/>
    </source>
</evidence>
<keyword evidence="9" id="KW-1185">Reference proteome</keyword>
<comment type="similarity">
    <text evidence="2">Belongs to the TAF11 family.</text>
</comment>
<dbReference type="Pfam" id="PF04719">
    <property type="entry name" value="TAFII28"/>
    <property type="match status" value="1"/>
</dbReference>
<evidence type="ECO:0000313" key="8">
    <source>
        <dbReference type="EMBL" id="KAF9509207.1"/>
    </source>
</evidence>
<evidence type="ECO:0000256" key="3">
    <source>
        <dbReference type="ARBA" id="ARBA00023015"/>
    </source>
</evidence>
<comment type="subcellular location">
    <subcellularLocation>
        <location evidence="1">Nucleus</location>
    </subcellularLocation>
</comment>
<dbReference type="Gene3D" id="1.10.20.10">
    <property type="entry name" value="Histone, subunit A"/>
    <property type="match status" value="1"/>
</dbReference>
<evidence type="ECO:0000256" key="6">
    <source>
        <dbReference type="SAM" id="MobiDB-lite"/>
    </source>
</evidence>
<keyword evidence="5" id="KW-0539">Nucleus</keyword>
<comment type="caution">
    <text evidence="8">The sequence shown here is derived from an EMBL/GenBank/DDBJ whole genome shotgun (WGS) entry which is preliminary data.</text>
</comment>
<accession>A0A9P6APC2</accession>
<keyword evidence="3" id="KW-0805">Transcription regulation</keyword>
<feature type="compositionally biased region" description="Polar residues" evidence="6">
    <location>
        <begin position="8"/>
        <end position="21"/>
    </location>
</feature>
<evidence type="ECO:0000256" key="4">
    <source>
        <dbReference type="ARBA" id="ARBA00023163"/>
    </source>
</evidence>
<dbReference type="Proteomes" id="UP000886523">
    <property type="component" value="Unassembled WGS sequence"/>
</dbReference>
<dbReference type="GO" id="GO:0005669">
    <property type="term" value="C:transcription factor TFIID complex"/>
    <property type="evidence" value="ECO:0007669"/>
    <property type="project" value="InterPro"/>
</dbReference>
<dbReference type="SUPFAM" id="SSF47113">
    <property type="entry name" value="Histone-fold"/>
    <property type="match status" value="1"/>
</dbReference>
<evidence type="ECO:0000256" key="2">
    <source>
        <dbReference type="ARBA" id="ARBA00009788"/>
    </source>
</evidence>
<name>A0A9P6APC2_9AGAM</name>
<dbReference type="EMBL" id="MU129040">
    <property type="protein sequence ID" value="KAF9509207.1"/>
    <property type="molecule type" value="Genomic_DNA"/>
</dbReference>
<proteinExistence type="inferred from homology"/>
<dbReference type="CDD" id="cd08048">
    <property type="entry name" value="HFD_TAF11"/>
    <property type="match status" value="1"/>
</dbReference>
<evidence type="ECO:0000256" key="5">
    <source>
        <dbReference type="ARBA" id="ARBA00023242"/>
    </source>
</evidence>
<dbReference type="AlphaFoldDB" id="A0A9P6APC2"/>
<reference evidence="8" key="1">
    <citation type="journal article" date="2020" name="Nat. Commun.">
        <title>Large-scale genome sequencing of mycorrhizal fungi provides insights into the early evolution of symbiotic traits.</title>
        <authorList>
            <person name="Miyauchi S."/>
            <person name="Kiss E."/>
            <person name="Kuo A."/>
            <person name="Drula E."/>
            <person name="Kohler A."/>
            <person name="Sanchez-Garcia M."/>
            <person name="Morin E."/>
            <person name="Andreopoulos B."/>
            <person name="Barry K.W."/>
            <person name="Bonito G."/>
            <person name="Buee M."/>
            <person name="Carver A."/>
            <person name="Chen C."/>
            <person name="Cichocki N."/>
            <person name="Clum A."/>
            <person name="Culley D."/>
            <person name="Crous P.W."/>
            <person name="Fauchery L."/>
            <person name="Girlanda M."/>
            <person name="Hayes R.D."/>
            <person name="Keri Z."/>
            <person name="LaButti K."/>
            <person name="Lipzen A."/>
            <person name="Lombard V."/>
            <person name="Magnuson J."/>
            <person name="Maillard F."/>
            <person name="Murat C."/>
            <person name="Nolan M."/>
            <person name="Ohm R.A."/>
            <person name="Pangilinan J."/>
            <person name="Pereira M.F."/>
            <person name="Perotto S."/>
            <person name="Peter M."/>
            <person name="Pfister S."/>
            <person name="Riley R."/>
            <person name="Sitrit Y."/>
            <person name="Stielow J.B."/>
            <person name="Szollosi G."/>
            <person name="Zifcakova L."/>
            <person name="Stursova M."/>
            <person name="Spatafora J.W."/>
            <person name="Tedersoo L."/>
            <person name="Vaario L.M."/>
            <person name="Yamada A."/>
            <person name="Yan M."/>
            <person name="Wang P."/>
            <person name="Xu J."/>
            <person name="Bruns T."/>
            <person name="Baldrian P."/>
            <person name="Vilgalys R."/>
            <person name="Dunand C."/>
            <person name="Henrissat B."/>
            <person name="Grigoriev I.V."/>
            <person name="Hibbett D."/>
            <person name="Nagy L.G."/>
            <person name="Martin F.M."/>
        </authorList>
    </citation>
    <scope>NUCLEOTIDE SEQUENCE</scope>
    <source>
        <strain evidence="8">UP504</strain>
    </source>
</reference>
<organism evidence="8 9">
    <name type="scientific">Hydnum rufescens UP504</name>
    <dbReference type="NCBI Taxonomy" id="1448309"/>
    <lineage>
        <taxon>Eukaryota</taxon>
        <taxon>Fungi</taxon>
        <taxon>Dikarya</taxon>
        <taxon>Basidiomycota</taxon>
        <taxon>Agaricomycotina</taxon>
        <taxon>Agaricomycetes</taxon>
        <taxon>Cantharellales</taxon>
        <taxon>Hydnaceae</taxon>
        <taxon>Hydnum</taxon>
    </lineage>
</organism>
<gene>
    <name evidence="8" type="ORF">BS47DRAFT_1349445</name>
</gene>
<evidence type="ECO:0000256" key="1">
    <source>
        <dbReference type="ARBA" id="ARBA00004123"/>
    </source>
</evidence>
<dbReference type="InterPro" id="IPR009072">
    <property type="entry name" value="Histone-fold"/>
</dbReference>
<dbReference type="InterPro" id="IPR006809">
    <property type="entry name" value="TAFII28_dom"/>
</dbReference>
<keyword evidence="4" id="KW-0804">Transcription</keyword>
<feature type="compositionally biased region" description="Acidic residues" evidence="6">
    <location>
        <begin position="45"/>
        <end position="58"/>
    </location>
</feature>
<evidence type="ECO:0000313" key="9">
    <source>
        <dbReference type="Proteomes" id="UP000886523"/>
    </source>
</evidence>
<dbReference type="PANTHER" id="PTHR13218:SF8">
    <property type="entry name" value="TRANSCRIPTION INITIATION FACTOR TFIID SUBUNIT 11"/>
    <property type="match status" value="1"/>
</dbReference>
<dbReference type="GO" id="GO:0051123">
    <property type="term" value="P:RNA polymerase II preinitiation complex assembly"/>
    <property type="evidence" value="ECO:0007669"/>
    <property type="project" value="InterPro"/>
</dbReference>
<dbReference type="OrthoDB" id="28335at2759"/>
<sequence length="183" mass="20341">MKRRSLTPVRSSPSKRPQTETGNDEEDDIVPLPEGPGEKTKEDGHEEEAEDVATMDDDEYTTQSAYQAQMKEDINLLVSNFTPEQAERYNIYRETAIKGVNVKKVLAAVGVTNVPPTVLPLVGGVAKVFVGEMVEMAREVQKARGDTGPLGPEHLREAYRLYYQKTGRVGPAPPLRGKRLFTR</sequence>
<feature type="region of interest" description="Disordered" evidence="6">
    <location>
        <begin position="1"/>
        <end position="58"/>
    </location>
</feature>
<dbReference type="PANTHER" id="PTHR13218">
    <property type="entry name" value="TRANSCRIPTION INITIATION FACTOR TFIID SUBUNIT 11-RELATED"/>
    <property type="match status" value="1"/>
</dbReference>
<dbReference type="GO" id="GO:0046982">
    <property type="term" value="F:protein heterodimerization activity"/>
    <property type="evidence" value="ECO:0007669"/>
    <property type="project" value="InterPro"/>
</dbReference>
<dbReference type="InterPro" id="IPR045127">
    <property type="entry name" value="TAF11-like"/>
</dbReference>
<feature type="domain" description="TAFII28-like protein" evidence="7">
    <location>
        <begin position="76"/>
        <end position="160"/>
    </location>
</feature>
<protein>
    <recommendedName>
        <fullName evidence="7">TAFII28-like protein domain-containing protein</fullName>
    </recommendedName>
</protein>